<organism evidence="1 2">
    <name type="scientific">Rhodopirellula europaea 6C</name>
    <dbReference type="NCBI Taxonomy" id="1263867"/>
    <lineage>
        <taxon>Bacteria</taxon>
        <taxon>Pseudomonadati</taxon>
        <taxon>Planctomycetota</taxon>
        <taxon>Planctomycetia</taxon>
        <taxon>Pirellulales</taxon>
        <taxon>Pirellulaceae</taxon>
        <taxon>Rhodopirellula</taxon>
    </lineage>
</organism>
<dbReference type="PATRIC" id="fig|1263867.3.peg.6359"/>
<comment type="caution">
    <text evidence="1">The sequence shown here is derived from an EMBL/GenBank/DDBJ whole genome shotgun (WGS) entry which is preliminary data.</text>
</comment>
<sequence>MTESEFIAKLTAVLDGQSDAARTQIPLLLASLPDAATRLDLQIFPAQDGGGFFTVRASVDGPNLYVINKSIDAHADLFDAKYTEDGVQPPIPIVDCFDVDYPVNDIVVDCAAKWLQTVWHSFGGIKCDIPVVIVGHDDYGTVTPVELHSGAAA</sequence>
<evidence type="ECO:0000313" key="1">
    <source>
        <dbReference type="EMBL" id="EMB13325.1"/>
    </source>
</evidence>
<dbReference type="Pfam" id="PF19926">
    <property type="entry name" value="DUF6389"/>
    <property type="match status" value="1"/>
</dbReference>
<protein>
    <submittedName>
        <fullName evidence="1">Uncharacterized protein</fullName>
    </submittedName>
</protein>
<evidence type="ECO:0000313" key="2">
    <source>
        <dbReference type="Proteomes" id="UP000011529"/>
    </source>
</evidence>
<name>M2AA69_9BACT</name>
<dbReference type="RefSeq" id="WP_008662261.1">
    <property type="nucleotide sequence ID" value="NZ_ANMO01000268.1"/>
</dbReference>
<reference evidence="1" key="1">
    <citation type="submission" date="2012-11" db="EMBL/GenBank/DDBJ databases">
        <title>Permanent draft genomes of Rhodopirellula europaea strain SH398 and 6C.</title>
        <authorList>
            <person name="Richter M."/>
            <person name="Richter-Heitmann T."/>
            <person name="Frank C."/>
            <person name="Harder J."/>
            <person name="Glockner F.O."/>
        </authorList>
    </citation>
    <scope>NUCLEOTIDE SEQUENCE</scope>
    <source>
        <strain evidence="1">6C</strain>
    </source>
</reference>
<accession>M2AA69</accession>
<dbReference type="AlphaFoldDB" id="M2AA69"/>
<dbReference type="EMBL" id="ANMO01000268">
    <property type="protein sequence ID" value="EMB13325.1"/>
    <property type="molecule type" value="Genomic_DNA"/>
</dbReference>
<keyword evidence="2" id="KW-1185">Reference proteome</keyword>
<gene>
    <name evidence="1" type="ORF">RE6C_05934</name>
</gene>
<dbReference type="Proteomes" id="UP000011529">
    <property type="component" value="Unassembled WGS sequence"/>
</dbReference>
<dbReference type="InterPro" id="IPR045661">
    <property type="entry name" value="DUF6389"/>
</dbReference>
<reference evidence="1" key="2">
    <citation type="journal article" date="2013" name="Mar. Genomics">
        <title>Expression of sulfatases in Rhodopirellula baltica and the diversity of sulfatases in the genus Rhodopirellula.</title>
        <authorList>
            <person name="Wegner C.E."/>
            <person name="Richter-Heitmann T."/>
            <person name="Klindworth A."/>
            <person name="Klockow C."/>
            <person name="Richter M."/>
            <person name="Achstetter T."/>
            <person name="Glockner F.O."/>
            <person name="Harder J."/>
        </authorList>
    </citation>
    <scope>NUCLEOTIDE SEQUENCE [LARGE SCALE GENOMIC DNA]</scope>
    <source>
        <strain evidence="1">6C</strain>
    </source>
</reference>
<proteinExistence type="predicted"/>